<dbReference type="Proteomes" id="UP000285864">
    <property type="component" value="Unassembled WGS sequence"/>
</dbReference>
<name>A0A412GZ63_9BACT</name>
<dbReference type="AlphaFoldDB" id="A0A412GZ63"/>
<dbReference type="GO" id="GO:0016757">
    <property type="term" value="F:glycosyltransferase activity"/>
    <property type="evidence" value="ECO:0007669"/>
    <property type="project" value="UniProtKB-ARBA"/>
</dbReference>
<evidence type="ECO:0000313" key="3">
    <source>
        <dbReference type="Proteomes" id="UP000285864"/>
    </source>
</evidence>
<accession>A0A412GZ63</accession>
<dbReference type="InterPro" id="IPR028098">
    <property type="entry name" value="Glyco_trans_4-like_N"/>
</dbReference>
<dbReference type="Gene3D" id="3.40.50.2000">
    <property type="entry name" value="Glycogen Phosphorylase B"/>
    <property type="match status" value="1"/>
</dbReference>
<organism evidence="2 3">
    <name type="scientific">Phocaeicola coprocola</name>
    <dbReference type="NCBI Taxonomy" id="310298"/>
    <lineage>
        <taxon>Bacteria</taxon>
        <taxon>Pseudomonadati</taxon>
        <taxon>Bacteroidota</taxon>
        <taxon>Bacteroidia</taxon>
        <taxon>Bacteroidales</taxon>
        <taxon>Bacteroidaceae</taxon>
        <taxon>Phocaeicola</taxon>
    </lineage>
</organism>
<comment type="caution">
    <text evidence="2">The sequence shown here is derived from an EMBL/GenBank/DDBJ whole genome shotgun (WGS) entry which is preliminary data.</text>
</comment>
<sequence>MIKLLHIAECAGGVDRYLEMLLPRLEKNGFYQYFICSYNYNVLKYSDFVNGIKQLDLKQTFSPFQIIKKVKAIRNIIKTIQPDIIYCHSSFAGGLGRLAAIGTKCKVVYNPHGWAFNIK</sequence>
<dbReference type="SUPFAM" id="SSF53756">
    <property type="entry name" value="UDP-Glycosyltransferase/glycogen phosphorylase"/>
    <property type="match status" value="1"/>
</dbReference>
<dbReference type="EMBL" id="QRUU01000002">
    <property type="protein sequence ID" value="RGS00246.1"/>
    <property type="molecule type" value="Genomic_DNA"/>
</dbReference>
<feature type="domain" description="Glycosyltransferase subfamily 4-like N-terminal" evidence="1">
    <location>
        <begin position="12"/>
        <end position="115"/>
    </location>
</feature>
<evidence type="ECO:0000259" key="1">
    <source>
        <dbReference type="Pfam" id="PF13439"/>
    </source>
</evidence>
<keyword evidence="3" id="KW-1185">Reference proteome</keyword>
<dbReference type="RefSeq" id="WP_118482752.1">
    <property type="nucleotide sequence ID" value="NZ_QRUU01000002.1"/>
</dbReference>
<dbReference type="Pfam" id="PF13439">
    <property type="entry name" value="Glyco_transf_4"/>
    <property type="match status" value="1"/>
</dbReference>
<proteinExistence type="predicted"/>
<protein>
    <recommendedName>
        <fullName evidence="1">Glycosyltransferase subfamily 4-like N-terminal domain-containing protein</fullName>
    </recommendedName>
</protein>
<evidence type="ECO:0000313" key="2">
    <source>
        <dbReference type="EMBL" id="RGS00246.1"/>
    </source>
</evidence>
<gene>
    <name evidence="2" type="ORF">DWY20_01015</name>
</gene>
<reference evidence="2 3" key="1">
    <citation type="submission" date="2018-08" db="EMBL/GenBank/DDBJ databases">
        <title>A genome reference for cultivated species of the human gut microbiota.</title>
        <authorList>
            <person name="Zou Y."/>
            <person name="Xue W."/>
            <person name="Luo G."/>
        </authorList>
    </citation>
    <scope>NUCLEOTIDE SEQUENCE [LARGE SCALE GENOMIC DNA]</scope>
    <source>
        <strain evidence="2 3">AF24-2</strain>
    </source>
</reference>